<dbReference type="EMBL" id="CACRXK020000961">
    <property type="protein sequence ID" value="CAB3986079.1"/>
    <property type="molecule type" value="Genomic_DNA"/>
</dbReference>
<dbReference type="Proteomes" id="UP001152795">
    <property type="component" value="Unassembled WGS sequence"/>
</dbReference>
<dbReference type="AlphaFoldDB" id="A0A6S7GA58"/>
<dbReference type="InterPro" id="IPR009057">
    <property type="entry name" value="Homeodomain-like_sf"/>
</dbReference>
<feature type="domain" description="HTH psq-type" evidence="1">
    <location>
        <begin position="19"/>
        <end position="58"/>
    </location>
</feature>
<name>A0A6S7GA58_PARCT</name>
<protein>
    <recommendedName>
        <fullName evidence="1">HTH psq-type domain-containing protein</fullName>
    </recommendedName>
</protein>
<gene>
    <name evidence="2" type="ORF">PACLA_8A058753</name>
</gene>
<evidence type="ECO:0000313" key="3">
    <source>
        <dbReference type="Proteomes" id="UP001152795"/>
    </source>
</evidence>
<dbReference type="Pfam" id="PF05225">
    <property type="entry name" value="HTH_psq"/>
    <property type="match status" value="1"/>
</dbReference>
<dbReference type="GO" id="GO:0003677">
    <property type="term" value="F:DNA binding"/>
    <property type="evidence" value="ECO:0007669"/>
    <property type="project" value="InterPro"/>
</dbReference>
<accession>A0A6S7GA58</accession>
<reference evidence="2" key="1">
    <citation type="submission" date="2020-04" db="EMBL/GenBank/DDBJ databases">
        <authorList>
            <person name="Alioto T."/>
            <person name="Alioto T."/>
            <person name="Gomez Garrido J."/>
        </authorList>
    </citation>
    <scope>NUCLEOTIDE SEQUENCE</scope>
    <source>
        <strain evidence="2">A484AB</strain>
    </source>
</reference>
<dbReference type="Gene3D" id="1.10.10.60">
    <property type="entry name" value="Homeodomain-like"/>
    <property type="match status" value="1"/>
</dbReference>
<sequence>MRKYKKVIGSKKKRYGDYTQDAIKNAIVAIHEGNMSICEASSSFSIPKSTLHRKLKGIQMRPIGHPPSLSPEEERSFVKHLIVVAEWGFPFSNLDLHLMVKAYLDKANRRVNQFKNNIPGEDWARSFLKRHSNELSRRHCQNIKTPHAEMKKEDFENYFENLSQVITNAPPENILYYDETNLSDDPGQEKLIFKRGKKYPERIQNYSKGVSALCLQELLLENYYPAMLFTKLPICGTLGQLEDHAGLGTIAEKVDDVAFYGPLKRKWRKTLKEWKLQNTGQGKVQRKVNNECYVQCLEKPFGVKEPQSLEEDSQAVFYEKVFETDVQPKLTKVGRGWEYTY</sequence>
<organism evidence="2 3">
    <name type="scientific">Paramuricea clavata</name>
    <name type="common">Red gorgonian</name>
    <name type="synonym">Violescent sea-whip</name>
    <dbReference type="NCBI Taxonomy" id="317549"/>
    <lineage>
        <taxon>Eukaryota</taxon>
        <taxon>Metazoa</taxon>
        <taxon>Cnidaria</taxon>
        <taxon>Anthozoa</taxon>
        <taxon>Octocorallia</taxon>
        <taxon>Malacalcyonacea</taxon>
        <taxon>Plexauridae</taxon>
        <taxon>Paramuricea</taxon>
    </lineage>
</organism>
<evidence type="ECO:0000313" key="2">
    <source>
        <dbReference type="EMBL" id="CAB3986079.1"/>
    </source>
</evidence>
<keyword evidence="3" id="KW-1185">Reference proteome</keyword>
<dbReference type="SUPFAM" id="SSF46689">
    <property type="entry name" value="Homeodomain-like"/>
    <property type="match status" value="1"/>
</dbReference>
<comment type="caution">
    <text evidence="2">The sequence shown here is derived from an EMBL/GenBank/DDBJ whole genome shotgun (WGS) entry which is preliminary data.</text>
</comment>
<dbReference type="OrthoDB" id="10065929at2759"/>
<dbReference type="InterPro" id="IPR007889">
    <property type="entry name" value="HTH_Psq"/>
</dbReference>
<proteinExistence type="predicted"/>
<evidence type="ECO:0000259" key="1">
    <source>
        <dbReference type="Pfam" id="PF05225"/>
    </source>
</evidence>